<feature type="transmembrane region" description="Helical" evidence="2">
    <location>
        <begin position="21"/>
        <end position="43"/>
    </location>
</feature>
<dbReference type="RefSeq" id="WP_081172837.1">
    <property type="nucleotide sequence ID" value="NZ_MSPX01000001.1"/>
</dbReference>
<feature type="domain" description="Heparan-alpha-glucosaminide N-acetyltransferase catalytic" evidence="3">
    <location>
        <begin position="21"/>
        <end position="249"/>
    </location>
</feature>
<proteinExistence type="predicted"/>
<comment type="caution">
    <text evidence="4">The sequence shown here is derived from an EMBL/GenBank/DDBJ whole genome shotgun (WGS) entry which is preliminary data.</text>
</comment>
<dbReference type="EMBL" id="MSPX01000001">
    <property type="protein sequence ID" value="OQP87940.1"/>
    <property type="molecule type" value="Genomic_DNA"/>
</dbReference>
<keyword evidence="2" id="KW-0812">Transmembrane</keyword>
<feature type="transmembrane region" description="Helical" evidence="2">
    <location>
        <begin position="94"/>
        <end position="114"/>
    </location>
</feature>
<feature type="transmembrane region" description="Helical" evidence="2">
    <location>
        <begin position="241"/>
        <end position="261"/>
    </location>
</feature>
<evidence type="ECO:0000256" key="2">
    <source>
        <dbReference type="SAM" id="Phobius"/>
    </source>
</evidence>
<keyword evidence="5" id="KW-1185">Reference proteome</keyword>
<keyword evidence="2" id="KW-0472">Membrane</keyword>
<feature type="region of interest" description="Disordered" evidence="1">
    <location>
        <begin position="334"/>
        <end position="354"/>
    </location>
</feature>
<feature type="transmembrane region" description="Helical" evidence="2">
    <location>
        <begin position="120"/>
        <end position="139"/>
    </location>
</feature>
<evidence type="ECO:0000313" key="5">
    <source>
        <dbReference type="Proteomes" id="UP000192652"/>
    </source>
</evidence>
<name>A0ABX3PIH6_9HYPH</name>
<evidence type="ECO:0000259" key="3">
    <source>
        <dbReference type="Pfam" id="PF07786"/>
    </source>
</evidence>
<reference evidence="4 5" key="1">
    <citation type="journal article" date="2017" name="Antonie Van Leeuwenhoek">
        <title>Rhizobium rhizosphaerae sp. nov., a novel species isolated from rice rhizosphere.</title>
        <authorList>
            <person name="Zhao J.J."/>
            <person name="Zhang J."/>
            <person name="Zhang R.J."/>
            <person name="Zhang C.W."/>
            <person name="Yin H.Q."/>
            <person name="Zhang X.X."/>
        </authorList>
    </citation>
    <scope>NUCLEOTIDE SEQUENCE [LARGE SCALE GENOMIC DNA]</scope>
    <source>
        <strain evidence="4 5">RD15</strain>
    </source>
</reference>
<evidence type="ECO:0000256" key="1">
    <source>
        <dbReference type="SAM" id="MobiDB-lite"/>
    </source>
</evidence>
<protein>
    <recommendedName>
        <fullName evidence="3">Heparan-alpha-glucosaminide N-acetyltransferase catalytic domain-containing protein</fullName>
    </recommendedName>
</protein>
<feature type="transmembrane region" description="Helical" evidence="2">
    <location>
        <begin position="63"/>
        <end position="82"/>
    </location>
</feature>
<feature type="transmembrane region" description="Helical" evidence="2">
    <location>
        <begin position="185"/>
        <end position="206"/>
    </location>
</feature>
<organism evidence="4 5">
    <name type="scientific">Xaviernesmea rhizosphaerae</name>
    <dbReference type="NCBI Taxonomy" id="1672749"/>
    <lineage>
        <taxon>Bacteria</taxon>
        <taxon>Pseudomonadati</taxon>
        <taxon>Pseudomonadota</taxon>
        <taxon>Alphaproteobacteria</taxon>
        <taxon>Hyphomicrobiales</taxon>
        <taxon>Rhizobiaceae</taxon>
        <taxon>Rhizobium/Agrobacterium group</taxon>
        <taxon>Xaviernesmea</taxon>
    </lineage>
</organism>
<dbReference type="Pfam" id="PF07786">
    <property type="entry name" value="HGSNAT_cat"/>
    <property type="match status" value="1"/>
</dbReference>
<dbReference type="InterPro" id="IPR012429">
    <property type="entry name" value="HGSNAT_cat"/>
</dbReference>
<sequence>MSLPHSMSPENHPSAGHKMPRLLGIDAARGVALIAMATYHFCWDLEFFGYVASGTAGTGLWKLFARSIASSFLFLVGVGLVLGHSPAIRWKPFFTRFARIAGAAAIITIATYFIFPDAFIFFGILHGIAAMSLIGLAFLRLPAPLTLIAAIGAFLAPSYLRSTFFDHPAFWWLGLSTMPIRSNDYVPIFPWLAALLTGIAAGRFALHGGVLDAMAAGEARRTQGVGARLRQRLAWLGRHSLAFYLLHQPVLIGLVYLASLIHPAPRPDPAVTYRASCMQGCTADQPEAFCSVFCGCTLTRLQDEKLLEPLDAGQIDVTRDPRIQALAEQCTSAALAPPAQDPSSMTAPPAPPQP</sequence>
<gene>
    <name evidence="4" type="ORF">BTR14_00130</name>
</gene>
<feature type="transmembrane region" description="Helical" evidence="2">
    <location>
        <begin position="146"/>
        <end position="165"/>
    </location>
</feature>
<keyword evidence="2" id="KW-1133">Transmembrane helix</keyword>
<evidence type="ECO:0000313" key="4">
    <source>
        <dbReference type="EMBL" id="OQP87940.1"/>
    </source>
</evidence>
<dbReference type="Proteomes" id="UP000192652">
    <property type="component" value="Unassembled WGS sequence"/>
</dbReference>
<accession>A0ABX3PIH6</accession>